<dbReference type="EMBL" id="ADLN01000107">
    <property type="protein sequence ID" value="EHI58113.1"/>
    <property type="molecule type" value="Genomic_DNA"/>
</dbReference>
<organism evidence="2 3">
    <name type="scientific">Hungatella hathewayi WAL-18680</name>
    <dbReference type="NCBI Taxonomy" id="742737"/>
    <lineage>
        <taxon>Bacteria</taxon>
        <taxon>Bacillati</taxon>
        <taxon>Bacillota</taxon>
        <taxon>Clostridia</taxon>
        <taxon>Lachnospirales</taxon>
        <taxon>Lachnospiraceae</taxon>
        <taxon>Hungatella</taxon>
    </lineage>
</organism>
<dbReference type="PATRIC" id="fig|742737.3.peg.3860"/>
<dbReference type="Pfam" id="PF00266">
    <property type="entry name" value="Aminotran_5"/>
    <property type="match status" value="1"/>
</dbReference>
<dbReference type="InterPro" id="IPR015421">
    <property type="entry name" value="PyrdxlP-dep_Trfase_major"/>
</dbReference>
<dbReference type="Gene3D" id="3.90.1150.10">
    <property type="entry name" value="Aspartate Aminotransferase, domain 1"/>
    <property type="match status" value="1"/>
</dbReference>
<keyword evidence="3" id="KW-1185">Reference proteome</keyword>
<dbReference type="AlphaFoldDB" id="G5IK49"/>
<dbReference type="HOGENOM" id="CLU_2508207_0_0_9"/>
<reference evidence="2 3" key="1">
    <citation type="submission" date="2011-08" db="EMBL/GenBank/DDBJ databases">
        <title>The Genome Sequence of Clostridium hathewayi WAL-18680.</title>
        <authorList>
            <consortium name="The Broad Institute Genome Sequencing Platform"/>
            <person name="Earl A."/>
            <person name="Ward D."/>
            <person name="Feldgarden M."/>
            <person name="Gevers D."/>
            <person name="Finegold S.M."/>
            <person name="Summanen P.H."/>
            <person name="Molitoris D.R."/>
            <person name="Song M."/>
            <person name="Daigneault M."/>
            <person name="Allen-Vercoe E."/>
            <person name="Young S.K."/>
            <person name="Zeng Q."/>
            <person name="Gargeya S."/>
            <person name="Fitzgerald M."/>
            <person name="Haas B."/>
            <person name="Abouelleil A."/>
            <person name="Alvarado L."/>
            <person name="Arachchi H.M."/>
            <person name="Berlin A."/>
            <person name="Brown A."/>
            <person name="Chapman S.B."/>
            <person name="Chen Z."/>
            <person name="Dunbar C."/>
            <person name="Freedman E."/>
            <person name="Gearin G."/>
            <person name="Gellesch M."/>
            <person name="Goldberg J."/>
            <person name="Griggs A."/>
            <person name="Gujja S."/>
            <person name="Heiman D."/>
            <person name="Howarth C."/>
            <person name="Larson L."/>
            <person name="Lui A."/>
            <person name="MacDonald P.J.P."/>
            <person name="Montmayeur A."/>
            <person name="Murphy C."/>
            <person name="Neiman D."/>
            <person name="Pearson M."/>
            <person name="Priest M."/>
            <person name="Roberts A."/>
            <person name="Saif S."/>
            <person name="Shea T."/>
            <person name="Shenoy N."/>
            <person name="Sisk P."/>
            <person name="Stolte C."/>
            <person name="Sykes S."/>
            <person name="Wortman J."/>
            <person name="Nusbaum C."/>
            <person name="Birren B."/>
        </authorList>
    </citation>
    <scope>NUCLEOTIDE SEQUENCE [LARGE SCALE GENOMIC DNA]</scope>
    <source>
        <strain evidence="2 3">WAL-18680</strain>
    </source>
</reference>
<feature type="domain" description="Aminotransferase class V" evidence="1">
    <location>
        <begin position="4"/>
        <end position="61"/>
    </location>
</feature>
<dbReference type="InterPro" id="IPR015422">
    <property type="entry name" value="PyrdxlP-dep_Trfase_small"/>
</dbReference>
<dbReference type="Proteomes" id="UP000005384">
    <property type="component" value="Unassembled WGS sequence"/>
</dbReference>
<evidence type="ECO:0000313" key="3">
    <source>
        <dbReference type="Proteomes" id="UP000005384"/>
    </source>
</evidence>
<dbReference type="GO" id="GO:0003824">
    <property type="term" value="F:catalytic activity"/>
    <property type="evidence" value="ECO:0007669"/>
    <property type="project" value="UniProtKB-ARBA"/>
</dbReference>
<proteinExistence type="predicted"/>
<gene>
    <name evidence="2" type="ORF">HMPREF9473_03877</name>
</gene>
<sequence length="85" mass="9396">MEAYFDNSATTRVLDSVKDIVVKTMTEDYGNAAAKHSKGMVAENYIKQARAEIAKTLKVAGQGDFIHLRRHGVQQYGSDGHGLRQ</sequence>
<name>G5IK49_9FIRM</name>
<evidence type="ECO:0000313" key="2">
    <source>
        <dbReference type="EMBL" id="EHI58113.1"/>
    </source>
</evidence>
<comment type="caution">
    <text evidence="2">The sequence shown here is derived from an EMBL/GenBank/DDBJ whole genome shotgun (WGS) entry which is preliminary data.</text>
</comment>
<dbReference type="InterPro" id="IPR000192">
    <property type="entry name" value="Aminotrans_V_dom"/>
</dbReference>
<evidence type="ECO:0000259" key="1">
    <source>
        <dbReference type="Pfam" id="PF00266"/>
    </source>
</evidence>
<accession>G5IK49</accession>
<dbReference type="InterPro" id="IPR015424">
    <property type="entry name" value="PyrdxlP-dep_Trfase"/>
</dbReference>
<dbReference type="SUPFAM" id="SSF53383">
    <property type="entry name" value="PLP-dependent transferases"/>
    <property type="match status" value="1"/>
</dbReference>
<protein>
    <recommendedName>
        <fullName evidence="1">Aminotransferase class V domain-containing protein</fullName>
    </recommendedName>
</protein>
<dbReference type="Gene3D" id="3.40.640.10">
    <property type="entry name" value="Type I PLP-dependent aspartate aminotransferase-like (Major domain)"/>
    <property type="match status" value="1"/>
</dbReference>